<organism evidence="2 3">
    <name type="scientific">Marine Group I thaumarchaeote SCGC RSA3</name>
    <dbReference type="NCBI Taxonomy" id="1503183"/>
    <lineage>
        <taxon>Archaea</taxon>
        <taxon>Nitrososphaerota</taxon>
        <taxon>Marine Group I</taxon>
    </lineage>
</organism>
<dbReference type="Proteomes" id="UP000029383">
    <property type="component" value="Unassembled WGS sequence"/>
</dbReference>
<keyword evidence="2" id="KW-0548">Nucleotidyltransferase</keyword>
<sequence length="225" mass="25709">MKTLKAIILAGGRGKRLKPVTDYVPKPLVPIKNIPIIEWQIRYLKKFGINEVIICTGYKTEMIENHLNMKDIGIKIKFSIEKSPLGTGGAIKKAGNMIKEKSFFVLNGDTITNIDLKKLEKKKNAIAAIELRTKYGILETDDDKILNFREKKEISDTWMNAGIYHLEKTVLKELPDKGDIEKTVFPKYAKKGTLNTVKFKNAKWYSVDSFKDMEECALEIEKIIK</sequence>
<protein>
    <submittedName>
        <fullName evidence="2">Bifunctional protein GlmU</fullName>
        <ecNumber evidence="2">2.7.7.24</ecNumber>
    </submittedName>
</protein>
<accession>A0A087RX52</accession>
<name>A0A087RX52_9ARCH</name>
<dbReference type="CDD" id="cd04181">
    <property type="entry name" value="NTP_transferase"/>
    <property type="match status" value="1"/>
</dbReference>
<dbReference type="AlphaFoldDB" id="A0A087RX52"/>
<dbReference type="PANTHER" id="PTHR22572">
    <property type="entry name" value="SUGAR-1-PHOSPHATE GUANYL TRANSFERASE"/>
    <property type="match status" value="1"/>
</dbReference>
<dbReference type="SUPFAM" id="SSF53448">
    <property type="entry name" value="Nucleotide-diphospho-sugar transferases"/>
    <property type="match status" value="1"/>
</dbReference>
<dbReference type="PATRIC" id="fig|1503183.3.peg.1265"/>
<feature type="domain" description="Nucleotidyl transferase" evidence="1">
    <location>
        <begin position="5"/>
        <end position="221"/>
    </location>
</feature>
<evidence type="ECO:0000313" key="2">
    <source>
        <dbReference type="EMBL" id="KFM18056.1"/>
    </source>
</evidence>
<dbReference type="GO" id="GO:0008879">
    <property type="term" value="F:glucose-1-phosphate thymidylyltransferase activity"/>
    <property type="evidence" value="ECO:0007669"/>
    <property type="project" value="UniProtKB-EC"/>
</dbReference>
<dbReference type="EMBL" id="JOTD01000048">
    <property type="protein sequence ID" value="KFM18056.1"/>
    <property type="molecule type" value="Genomic_DNA"/>
</dbReference>
<dbReference type="InterPro" id="IPR050486">
    <property type="entry name" value="Mannose-1P_guanyltransferase"/>
</dbReference>
<reference evidence="2 3" key="1">
    <citation type="submission" date="2014-06" db="EMBL/GenBank/DDBJ databases">
        <authorList>
            <person name="Ngugi D.K."/>
            <person name="Blom J."/>
            <person name="Alam I."/>
            <person name="Rashid M."/>
            <person name="Baalawi W."/>
            <person name="Zhang G."/>
            <person name="Hikmawan T."/>
            <person name="Guan Y."/>
            <person name="Antunes A."/>
            <person name="Siam R."/>
            <person name="El-Dorry H."/>
            <person name="Bajic V."/>
            <person name="Stingl U."/>
        </authorList>
    </citation>
    <scope>NUCLEOTIDE SEQUENCE [LARGE SCALE GENOMIC DNA]</scope>
    <source>
        <strain evidence="2">SCGC RSA3</strain>
    </source>
</reference>
<evidence type="ECO:0000259" key="1">
    <source>
        <dbReference type="Pfam" id="PF00483"/>
    </source>
</evidence>
<dbReference type="Pfam" id="PF00483">
    <property type="entry name" value="NTP_transferase"/>
    <property type="match status" value="1"/>
</dbReference>
<dbReference type="Gene3D" id="3.90.550.10">
    <property type="entry name" value="Spore Coat Polysaccharide Biosynthesis Protein SpsA, Chain A"/>
    <property type="match status" value="1"/>
</dbReference>
<gene>
    <name evidence="2" type="primary">glmU</name>
    <name evidence="2" type="ORF">SCCGRSA3_01410</name>
</gene>
<dbReference type="EC" id="2.7.7.24" evidence="2"/>
<proteinExistence type="predicted"/>
<dbReference type="InterPro" id="IPR005835">
    <property type="entry name" value="NTP_transferase_dom"/>
</dbReference>
<comment type="caution">
    <text evidence="2">The sequence shown here is derived from an EMBL/GenBank/DDBJ whole genome shotgun (WGS) entry which is preliminary data.</text>
</comment>
<keyword evidence="3" id="KW-1185">Reference proteome</keyword>
<evidence type="ECO:0000313" key="3">
    <source>
        <dbReference type="Proteomes" id="UP000029383"/>
    </source>
</evidence>
<keyword evidence="2" id="KW-0808">Transferase</keyword>
<dbReference type="InterPro" id="IPR029044">
    <property type="entry name" value="Nucleotide-diphossugar_trans"/>
</dbReference>